<dbReference type="SUPFAM" id="SSF56349">
    <property type="entry name" value="DNA breaking-rejoining enzymes"/>
    <property type="match status" value="1"/>
</dbReference>
<accession>A0A7Y7WI36</accession>
<dbReference type="PROSITE" id="PS51898">
    <property type="entry name" value="TYR_RECOMBINASE"/>
    <property type="match status" value="1"/>
</dbReference>
<protein>
    <submittedName>
        <fullName evidence="3">Site-specific integrase</fullName>
    </submittedName>
</protein>
<dbReference type="Gene3D" id="1.10.443.10">
    <property type="entry name" value="Intergrase catalytic core"/>
    <property type="match status" value="1"/>
</dbReference>
<dbReference type="CDD" id="cd00397">
    <property type="entry name" value="DNA_BRE_C"/>
    <property type="match status" value="1"/>
</dbReference>
<dbReference type="AlphaFoldDB" id="A0A7Y7WI36"/>
<dbReference type="NCBIfam" id="NF040693">
    <property type="entry name" value="recomb_GmtY"/>
    <property type="match status" value="1"/>
</dbReference>
<feature type="domain" description="Tyr recombinase" evidence="2">
    <location>
        <begin position="193"/>
        <end position="449"/>
    </location>
</feature>
<sequence>MKTILKMSHREYRSFVGGGIGVRAVLPVIVTDQGVLENFARYIYLNRSKSRSWQDSATFALQLLLEYTEAMHRSFDTPKSLFMAFADSLRTGTIEDYHDASGLWWQPRLPQDSRKIIGHITRFSDWVHRVTSEEKFELNPWRQATHHEQRLNWAAYSHRKDNAFLSHLWQGQPELQRSREVSEHLLPVARTAPLNSFPDENFDSLLTDGFRVRSKSRRGQSDLRNSLITYLMHYGGLRLSEALSLWSADVSIEAGHVVIRVHHPQYGLAPDRATRSVHLAMRYGLQPRNTLVKAQNPLFLGWKDCLITDPGRRCFEVFFYPASAAIDFAKMWRDYHLTQRVRPGLGEEHPYAFTNKDGRPYSHRMFRKAHTLAINRIGLICCKLHGTTPHGHRHAYGQRLARDGASPLLIKFAMHHKSIASSETYTQPTSTQMRYTLQNMESRLSAIHSTEEIALDGNEEDA</sequence>
<reference evidence="3 4" key="1">
    <citation type="submission" date="2020-04" db="EMBL/GenBank/DDBJ databases">
        <title>Molecular characterization of pseudomonads from Agaricus bisporus reveal novel blotch 2 pathogens in Western Europe.</title>
        <authorList>
            <person name="Taparia T."/>
            <person name="Krijger M."/>
            <person name="Haynes E."/>
            <person name="Elpinstone J.G."/>
            <person name="Noble R."/>
            <person name="Van Der Wolf J."/>
        </authorList>
    </citation>
    <scope>NUCLEOTIDE SEQUENCE [LARGE SCALE GENOMIC DNA]</scope>
    <source>
        <strain evidence="3 4">F1001</strain>
    </source>
</reference>
<keyword evidence="1" id="KW-0233">DNA recombination</keyword>
<dbReference type="GO" id="GO:0006310">
    <property type="term" value="P:DNA recombination"/>
    <property type="evidence" value="ECO:0007669"/>
    <property type="project" value="UniProtKB-KW"/>
</dbReference>
<dbReference type="InterPro" id="IPR013762">
    <property type="entry name" value="Integrase-like_cat_sf"/>
</dbReference>
<evidence type="ECO:0000256" key="1">
    <source>
        <dbReference type="ARBA" id="ARBA00023172"/>
    </source>
</evidence>
<dbReference type="GO" id="GO:0015074">
    <property type="term" value="P:DNA integration"/>
    <property type="evidence" value="ECO:0007669"/>
    <property type="project" value="InterPro"/>
</dbReference>
<organism evidence="3 4">
    <name type="scientific">Pseudomonas gingeri</name>
    <dbReference type="NCBI Taxonomy" id="117681"/>
    <lineage>
        <taxon>Bacteria</taxon>
        <taxon>Pseudomonadati</taxon>
        <taxon>Pseudomonadota</taxon>
        <taxon>Gammaproteobacteria</taxon>
        <taxon>Pseudomonadales</taxon>
        <taxon>Pseudomonadaceae</taxon>
        <taxon>Pseudomonas</taxon>
    </lineage>
</organism>
<dbReference type="EMBL" id="JACAPU010000034">
    <property type="protein sequence ID" value="NWB49870.1"/>
    <property type="molecule type" value="Genomic_DNA"/>
</dbReference>
<dbReference type="RefSeq" id="WP_177145342.1">
    <property type="nucleotide sequence ID" value="NZ_JACAPU010000034.1"/>
</dbReference>
<dbReference type="InterPro" id="IPR002104">
    <property type="entry name" value="Integrase_catalytic"/>
</dbReference>
<dbReference type="Proteomes" id="UP000582981">
    <property type="component" value="Unassembled WGS sequence"/>
</dbReference>
<evidence type="ECO:0000259" key="2">
    <source>
        <dbReference type="PROSITE" id="PS51898"/>
    </source>
</evidence>
<comment type="caution">
    <text evidence="3">The sequence shown here is derived from an EMBL/GenBank/DDBJ whole genome shotgun (WGS) entry which is preliminary data.</text>
</comment>
<evidence type="ECO:0000313" key="4">
    <source>
        <dbReference type="Proteomes" id="UP000582981"/>
    </source>
</evidence>
<proteinExistence type="predicted"/>
<dbReference type="InterPro" id="IPR011010">
    <property type="entry name" value="DNA_brk_join_enz"/>
</dbReference>
<name>A0A7Y7WI36_9PSED</name>
<dbReference type="GO" id="GO:0003677">
    <property type="term" value="F:DNA binding"/>
    <property type="evidence" value="ECO:0007669"/>
    <property type="project" value="InterPro"/>
</dbReference>
<dbReference type="Pfam" id="PF00589">
    <property type="entry name" value="Phage_integrase"/>
    <property type="match status" value="1"/>
</dbReference>
<evidence type="ECO:0000313" key="3">
    <source>
        <dbReference type="EMBL" id="NWB49870.1"/>
    </source>
</evidence>
<gene>
    <name evidence="3" type="ORF">HX829_25620</name>
</gene>